<evidence type="ECO:0000313" key="2">
    <source>
        <dbReference type="Proteomes" id="UP000267606"/>
    </source>
</evidence>
<organism evidence="3">
    <name type="scientific">Onchocerca flexuosa</name>
    <dbReference type="NCBI Taxonomy" id="387005"/>
    <lineage>
        <taxon>Eukaryota</taxon>
        <taxon>Metazoa</taxon>
        <taxon>Ecdysozoa</taxon>
        <taxon>Nematoda</taxon>
        <taxon>Chromadorea</taxon>
        <taxon>Rhabditida</taxon>
        <taxon>Spirurina</taxon>
        <taxon>Spiruromorpha</taxon>
        <taxon>Filarioidea</taxon>
        <taxon>Onchocercidae</taxon>
        <taxon>Onchocerca</taxon>
    </lineage>
</organism>
<sequence length="53" mass="6160">MYCRTDSIDIQPWIDEILPTVLIGTDQVSRFIQQNCAITKQCNLSIILIFLKF</sequence>
<keyword evidence="2" id="KW-1185">Reference proteome</keyword>
<evidence type="ECO:0000313" key="1">
    <source>
        <dbReference type="EMBL" id="VDO26598.1"/>
    </source>
</evidence>
<protein>
    <submittedName>
        <fullName evidence="3">Transposase</fullName>
    </submittedName>
</protein>
<gene>
    <name evidence="1" type="ORF">OFLC_LOCUS658</name>
</gene>
<reference evidence="3" key="1">
    <citation type="submission" date="2016-06" db="UniProtKB">
        <authorList>
            <consortium name="WormBaseParasite"/>
        </authorList>
    </citation>
    <scope>IDENTIFICATION</scope>
</reference>
<evidence type="ECO:0000313" key="3">
    <source>
        <dbReference type="WBParaSite" id="OFLC_0000065701-mRNA-1"/>
    </source>
</evidence>
<accession>A0A183GZJ8</accession>
<dbReference type="WBParaSite" id="OFLC_0000065701-mRNA-1">
    <property type="protein sequence ID" value="OFLC_0000065701-mRNA-1"/>
    <property type="gene ID" value="OFLC_0000065701"/>
</dbReference>
<dbReference type="AlphaFoldDB" id="A0A183GZJ8"/>
<proteinExistence type="predicted"/>
<reference evidence="1 2" key="2">
    <citation type="submission" date="2018-11" db="EMBL/GenBank/DDBJ databases">
        <authorList>
            <consortium name="Pathogen Informatics"/>
        </authorList>
    </citation>
    <scope>NUCLEOTIDE SEQUENCE [LARGE SCALE GENOMIC DNA]</scope>
</reference>
<dbReference type="Proteomes" id="UP000267606">
    <property type="component" value="Unassembled WGS sequence"/>
</dbReference>
<dbReference type="EMBL" id="UZAJ01000239">
    <property type="protein sequence ID" value="VDO26598.1"/>
    <property type="molecule type" value="Genomic_DNA"/>
</dbReference>
<name>A0A183GZJ8_9BILA</name>